<feature type="region of interest" description="Disordered" evidence="1">
    <location>
        <begin position="1259"/>
        <end position="1282"/>
    </location>
</feature>
<protein>
    <submittedName>
        <fullName evidence="2">AAA family ATPase</fullName>
    </submittedName>
</protein>
<feature type="compositionally biased region" description="Low complexity" evidence="1">
    <location>
        <begin position="1384"/>
        <end position="1406"/>
    </location>
</feature>
<feature type="region of interest" description="Disordered" evidence="1">
    <location>
        <begin position="1384"/>
        <end position="1483"/>
    </location>
</feature>
<accession>A0ABS5GGR6</accession>
<feature type="region of interest" description="Disordered" evidence="1">
    <location>
        <begin position="41"/>
        <end position="63"/>
    </location>
</feature>
<dbReference type="EMBL" id="JAFCLK010000033">
    <property type="protein sequence ID" value="MBR1139801.1"/>
    <property type="molecule type" value="Genomic_DNA"/>
</dbReference>
<feature type="region of interest" description="Disordered" evidence="1">
    <location>
        <begin position="1"/>
        <end position="21"/>
    </location>
</feature>
<feature type="compositionally biased region" description="Pro residues" evidence="1">
    <location>
        <begin position="1407"/>
        <end position="1421"/>
    </location>
</feature>
<gene>
    <name evidence="2" type="ORF">JQ619_29005</name>
</gene>
<evidence type="ECO:0000256" key="1">
    <source>
        <dbReference type="SAM" id="MobiDB-lite"/>
    </source>
</evidence>
<dbReference type="Proteomes" id="UP001314635">
    <property type="component" value="Unassembled WGS sequence"/>
</dbReference>
<reference evidence="3" key="1">
    <citation type="journal article" date="2021" name="ISME J.">
        <title>Evolutionary origin and ecological implication of a unique nif island in free-living Bradyrhizobium lineages.</title>
        <authorList>
            <person name="Tao J."/>
        </authorList>
    </citation>
    <scope>NUCLEOTIDE SEQUENCE [LARGE SCALE GENOMIC DNA]</scope>
    <source>
        <strain evidence="3">SZCCT0094</strain>
    </source>
</reference>
<evidence type="ECO:0000313" key="2">
    <source>
        <dbReference type="EMBL" id="MBR1139801.1"/>
    </source>
</evidence>
<keyword evidence="3" id="KW-1185">Reference proteome</keyword>
<organism evidence="2 3">
    <name type="scientific">Bradyrhizobium denitrificans</name>
    <dbReference type="NCBI Taxonomy" id="2734912"/>
    <lineage>
        <taxon>Bacteria</taxon>
        <taxon>Pseudomonadati</taxon>
        <taxon>Pseudomonadota</taxon>
        <taxon>Alphaproteobacteria</taxon>
        <taxon>Hyphomicrobiales</taxon>
        <taxon>Nitrobacteraceae</taxon>
        <taxon>Bradyrhizobium</taxon>
    </lineage>
</organism>
<sequence>MSHPVHVRPNENHPNDRAAPVGSAELGRRLLGAITASGTSIAESESLSVGSDGPDASSTVPVGEPLRDVLGCLTDIIRSADAPIERQDQQWTGEPGITLDQRELESLPGVVLNTFDVDGPVWLAVEALVATDPPPIDSDLEAWLEPSSDPDRRPQLRESVVVTVGEIEKNRLTFARHARPEDFSPSPSQDASAAAWTGRLRLDQRPDLLQRIERYVAGPWTSWADTERARRRTMAIHQRLRELAAATEADPTKEAVWGMAQASWRHAGRDFEMPLFERPVEIEIIARPDPEVRIRPRFVGTSVTLKALDALAPDAALVLRDKPETLVEMLEQHDELSPFTPIGIEQVLSAAGAQRGQLSARSLTGLDDTDSSEGVDAAILPGRWAMSVRRRPESRALRDIECLKNAIEHAPQSECCLTAAVSALLPQATNLGRASARRHLSSIVGAPINIGPTTKPVLIDLGDLFFPRPASSEDVEVVRELSRSDGVVIQASGREERIQALVNIVSHHLALGSRVLVVSRDETALTLLHQKLPPGIRELSVSSTGSDKDVLRNAEVLADRLQSIVDTTNLTELAGQISRLERDIISKRTQTASLDGEIADIIGRHLRLAGPSELPLDLIRGLTTDQAPASWLADRPSCLLFATDPVVAAVEQARAARLRLAERLKHIDDELPEIAALPDVASILRLHDDLRQQAALSSNEGRDEDLALDAIAAFGLDATNRLAVDLDALVAAHRVIADEPWLARLSPLGPKASDMAGSVDEVVAWARDASFQLSRGAEFSRRQVQVPVEAFARKDAIRVVERLAAGDKALTPLVRVRRALRVAIDAITVDGLPPSTPADWQYVGRFLLWRRDLQTLRTRWTAIAVKLGAPAIELEAARAFDDLERIVRNIDAAIVTATLAIRNVVDACRKMSVPDSEATAMLADVGRPTALGAAIRSVMARVSGPLVELARVGELFAGAGELATTVQADVLSLIGDAEVEAHDIETRWRGLIATIEAIARAGDDYRIVRTASRLVLEAGAPHFADRIRKEPATTAADPVLLPDWVTAWNMAALARIDRADERRLLQDLVAQRLRLESRSLALFEAVISARATLGIAQNASAAVRQSLKRFRETMRTMVSACSGPAARRLRLAARRSLEGWFEEIPCHVMPAWRVAELLPARIGTFDLVVIDHASRSDLRELTAMLRARKVVVSDERRDRRVDGDLESRIGVEDPKTARGGMPVALRRLLLPDASLRDLAEILFPDRVINLRAPSRGIEASPVAPQPPAKMAAPVARPSSPAKPVATLDISAKRRAAQPATAPHTLEEEIATVAKYLSLARRSGAELPAVARTRIGAPVPHIRAERGADDRSFDATFAKEPVAKESANAARKPSPDVRIFRRRSAAAVPVEPSSSAALEPSVVVATDPPVPPVPEQLPVPPPPRDEPPPVAAAADPEPSGADTQPNAAPPAPVAQAALESTVDTPASTEAAEQPQQHAASSESRIHRSLVEMAFQATESATAPRRRLPRRRVMALAAVGLLAVIGAALSWERAVDYLNAPSTVAAVDPAPPAEAPPRTAEVVQAAPDAKPATANEERVTVGQSVAVAAPATAQAFLYHEDPQDPKGKRFAGKVTWSLEQGKGPRVNAAPVLKGEIEIENGMKATLSLRRNDDQELPASHVLDLSFAWPDQTTGLSSMRGIGLKGAEAERGTALATQTARVTPRMFMVALSANEVDAKRNVLLLKGKQWFDIPIVYEGGNRALLSIEKGPDGDRVFNDAFANWGQ</sequence>
<feature type="compositionally biased region" description="Polar residues" evidence="1">
    <location>
        <begin position="1472"/>
        <end position="1481"/>
    </location>
</feature>
<dbReference type="RefSeq" id="WP_172237171.1">
    <property type="nucleotide sequence ID" value="NZ_JABFDP010000015.1"/>
</dbReference>
<evidence type="ECO:0000313" key="3">
    <source>
        <dbReference type="Proteomes" id="UP001314635"/>
    </source>
</evidence>
<comment type="caution">
    <text evidence="2">The sequence shown here is derived from an EMBL/GenBank/DDBJ whole genome shotgun (WGS) entry which is preliminary data.</text>
</comment>
<name>A0ABS5GGR6_9BRAD</name>
<proteinExistence type="predicted"/>